<evidence type="ECO:0000256" key="1">
    <source>
        <dbReference type="SAM" id="Phobius"/>
    </source>
</evidence>
<keyword evidence="1" id="KW-0472">Membrane</keyword>
<dbReference type="Proteomes" id="UP001154111">
    <property type="component" value="Chromosome"/>
</dbReference>
<gene>
    <name evidence="3" type="ORF">ERYAMS2_01070</name>
    <name evidence="2" type="ORF">ERYAMS_00777</name>
</gene>
<evidence type="ECO:0000313" key="2">
    <source>
        <dbReference type="EMBL" id="CAH2762145.1"/>
    </source>
</evidence>
<evidence type="ECO:0000313" key="4">
    <source>
        <dbReference type="Proteomes" id="UP001154095"/>
    </source>
</evidence>
<dbReference type="AlphaFoldDB" id="A0AAU9VH54"/>
<name>A0AAU9VH54_9FIRM</name>
<keyword evidence="1" id="KW-0812">Transmembrane</keyword>
<protein>
    <recommendedName>
        <fullName evidence="6">ABC transporter permease</fullName>
    </recommendedName>
</protein>
<feature type="transmembrane region" description="Helical" evidence="1">
    <location>
        <begin position="189"/>
        <end position="210"/>
    </location>
</feature>
<feature type="transmembrane region" description="Helical" evidence="1">
    <location>
        <begin position="86"/>
        <end position="104"/>
    </location>
</feature>
<feature type="transmembrane region" description="Helical" evidence="1">
    <location>
        <begin position="266"/>
        <end position="285"/>
    </location>
</feature>
<accession>A0AAU9VH54</accession>
<sequence length="292" mass="34116">MIDRMLPKFVRKNTDYLLIALLSSSVFFISIESEYGTLSRLWEGYQNGFQLTSIDALEYDPETNWWTLFHHSVGSYIGMMIWGTNLFQLLLPLFITIVGINIYLKKNNEYFFERYRYDRHSKFMLKKNIGESLKVSAAIFLGYLLFYIFTFFVGSKVTVDDMQFGVPVKLFIEWLPKDFFLNHCRLYHLLWGIFVFFIVPLIYGVAYGFVASYLRNLPMASIAFTIYFIAFSIASALFIPNDSVFRYMFDPSAVIVSGAYSYPNTLMYLSSLMVPIITAVVLYFISCRRYEV</sequence>
<evidence type="ECO:0008006" key="6">
    <source>
        <dbReference type="Google" id="ProtNLM"/>
    </source>
</evidence>
<keyword evidence="1" id="KW-1133">Transmembrane helix</keyword>
<organism evidence="3 5">
    <name type="scientific">Erysipelothrix amsterdamensis</name>
    <dbReference type="NCBI Taxonomy" id="2929157"/>
    <lineage>
        <taxon>Bacteria</taxon>
        <taxon>Bacillati</taxon>
        <taxon>Bacillota</taxon>
        <taxon>Erysipelotrichia</taxon>
        <taxon>Erysipelotrichales</taxon>
        <taxon>Erysipelotrichaceae</taxon>
        <taxon>Erysipelothrix</taxon>
    </lineage>
</organism>
<dbReference type="EMBL" id="OW659496">
    <property type="protein sequence ID" value="CAH2762145.1"/>
    <property type="molecule type" value="Genomic_DNA"/>
</dbReference>
<dbReference type="RefSeq" id="WP_254006400.1">
    <property type="nucleotide sequence ID" value="NZ_OW659477.1"/>
</dbReference>
<keyword evidence="4" id="KW-1185">Reference proteome</keyword>
<feature type="transmembrane region" description="Helical" evidence="1">
    <location>
        <begin position="217"/>
        <end position="239"/>
    </location>
</feature>
<evidence type="ECO:0000313" key="3">
    <source>
        <dbReference type="EMBL" id="CAH2762171.1"/>
    </source>
</evidence>
<proteinExistence type="predicted"/>
<reference evidence="3" key="1">
    <citation type="submission" date="2022-04" db="EMBL/GenBank/DDBJ databases">
        <authorList>
            <person name="Forde T."/>
        </authorList>
    </citation>
    <scope>NUCLEOTIDE SEQUENCE</scope>
    <source>
        <strain evidence="3">A18Y016a</strain>
        <strain evidence="2">A18Y020d</strain>
    </source>
</reference>
<feature type="transmembrane region" description="Helical" evidence="1">
    <location>
        <begin position="132"/>
        <end position="153"/>
    </location>
</feature>
<dbReference type="Proteomes" id="UP001154095">
    <property type="component" value="Chromosome"/>
</dbReference>
<dbReference type="EMBL" id="OW659477">
    <property type="protein sequence ID" value="CAH2762171.1"/>
    <property type="molecule type" value="Genomic_DNA"/>
</dbReference>
<evidence type="ECO:0000313" key="5">
    <source>
        <dbReference type="Proteomes" id="UP001154111"/>
    </source>
</evidence>